<sequence>MESLGQRKALLSEKLKQRQEQELGEVEKLAQALLETLRSDLQERISGELNTTVTAIKEGIEDLPQQIYDASRPLKTVLREVKDEADMLKLVSSVWFKAALLGIFCGVGLLMGSWFGMNWIWEQIEQDMGTLRSLRQEISSAQSTLDELPKGVSYFKGADGKRYIIARKIGAPYKTEAGKMAVEVR</sequence>
<dbReference type="AlphaFoldDB" id="A0A343UNI5"/>
<keyword evidence="1" id="KW-0614">Plasmid</keyword>
<name>A0A343UNI5_AERSS</name>
<proteinExistence type="predicted"/>
<dbReference type="EMBL" id="MF621617">
    <property type="protein sequence ID" value="AVE26302.1"/>
    <property type="molecule type" value="Genomic_DNA"/>
</dbReference>
<reference evidence="1" key="1">
    <citation type="journal article" date="2017" name="Front. Genet.">
        <title>The Role for the Small Cryptic Plasmids As Moldable Vectors for Genetic Innovation in Aeromonas salmonicida subsp. salmonicida.</title>
        <authorList>
            <person name="Attere S.A."/>
            <person name="Vincent A.T."/>
            <person name="Paccaud M."/>
            <person name="Frenette M."/>
            <person name="Charette S.J."/>
        </authorList>
    </citation>
    <scope>NUCLEOTIDE SEQUENCE</scope>
    <source>
        <strain evidence="1">2004-208</strain>
        <plasmid evidence="1">pAsaXI</plasmid>
    </source>
</reference>
<geneLocation type="plasmid" evidence="1">
    <name>pAsaXI</name>
</geneLocation>
<evidence type="ECO:0000313" key="1">
    <source>
        <dbReference type="EMBL" id="AVE26302.1"/>
    </source>
</evidence>
<gene>
    <name evidence="1" type="primary">mobB</name>
</gene>
<organism evidence="1">
    <name type="scientific">Aeromonas salmonicida subsp. salmonicida</name>
    <dbReference type="NCBI Taxonomy" id="29491"/>
    <lineage>
        <taxon>Bacteria</taxon>
        <taxon>Pseudomonadati</taxon>
        <taxon>Pseudomonadota</taxon>
        <taxon>Gammaproteobacteria</taxon>
        <taxon>Aeromonadales</taxon>
        <taxon>Aeromonadaceae</taxon>
        <taxon>Aeromonas</taxon>
    </lineage>
</organism>
<protein>
    <submittedName>
        <fullName evidence="1">Putative mobB protein</fullName>
    </submittedName>
</protein>
<dbReference type="RefSeq" id="WP_005321778.1">
    <property type="nucleotide sequence ID" value="NZ_CDDW01000046.1"/>
</dbReference>
<accession>A0A343UNI5</accession>